<dbReference type="Pfam" id="PF01774">
    <property type="entry name" value="UreD"/>
    <property type="match status" value="1"/>
</dbReference>
<comment type="subunit">
    <text evidence="4">UreD, UreF and UreG form a complex that acts as a GTP-hydrolysis-dependent molecular chaperone, activating the urease apoprotein by helping to assemble the nickel containing metallocenter of UreC. The UreE protein probably delivers the nickel.</text>
</comment>
<evidence type="ECO:0000256" key="4">
    <source>
        <dbReference type="HAMAP-Rule" id="MF_01384"/>
    </source>
</evidence>
<keyword evidence="3 4" id="KW-0143">Chaperone</keyword>
<dbReference type="GO" id="GO:0005737">
    <property type="term" value="C:cytoplasm"/>
    <property type="evidence" value="ECO:0007669"/>
    <property type="project" value="UniProtKB-SubCell"/>
</dbReference>
<reference evidence="5 6" key="1">
    <citation type="journal article" date="2013" name="Antonie Van Leeuwenhoek">
        <title>Echinimonas agarilytica gen. nov., sp. nov., a new gammaproteobacterium isolated from the sea urchin Strongylocentrotus intermedius.</title>
        <authorList>
            <person name="Nedashkovskaya O.I."/>
            <person name="Stenkova A.M."/>
            <person name="Zhukova N.V."/>
            <person name="Van Trappen S."/>
            <person name="Lee J.S."/>
            <person name="Kim S.B."/>
        </authorList>
    </citation>
    <scope>NUCLEOTIDE SEQUENCE [LARGE SCALE GENOMIC DNA]</scope>
    <source>
        <strain evidence="5 6">KMM 6351</strain>
    </source>
</reference>
<keyword evidence="6" id="KW-1185">Reference proteome</keyword>
<organism evidence="5 6">
    <name type="scientific">Echinimonas agarilytica</name>
    <dbReference type="NCBI Taxonomy" id="1215918"/>
    <lineage>
        <taxon>Bacteria</taxon>
        <taxon>Pseudomonadati</taxon>
        <taxon>Pseudomonadota</taxon>
        <taxon>Gammaproteobacteria</taxon>
        <taxon>Alteromonadales</taxon>
        <taxon>Echinimonadaceae</taxon>
        <taxon>Echinimonas</taxon>
    </lineage>
</organism>
<evidence type="ECO:0000313" key="5">
    <source>
        <dbReference type="EMBL" id="MCM2679165.1"/>
    </source>
</evidence>
<evidence type="ECO:0000256" key="1">
    <source>
        <dbReference type="ARBA" id="ARBA00007177"/>
    </source>
</evidence>
<evidence type="ECO:0000256" key="3">
    <source>
        <dbReference type="ARBA" id="ARBA00023186"/>
    </source>
</evidence>
<proteinExistence type="inferred from homology"/>
<evidence type="ECO:0000313" key="6">
    <source>
        <dbReference type="Proteomes" id="UP001165393"/>
    </source>
</evidence>
<dbReference type="HAMAP" id="MF_01384">
    <property type="entry name" value="UreD"/>
    <property type="match status" value="1"/>
</dbReference>
<dbReference type="Proteomes" id="UP001165393">
    <property type="component" value="Unassembled WGS sequence"/>
</dbReference>
<protein>
    <recommendedName>
        <fullName evidence="4">Urease accessory protein UreD</fullName>
    </recommendedName>
</protein>
<keyword evidence="4" id="KW-0963">Cytoplasm</keyword>
<evidence type="ECO:0000256" key="2">
    <source>
        <dbReference type="ARBA" id="ARBA00022988"/>
    </source>
</evidence>
<sequence length="293" mass="32879">MTKPQPSKLLSSNLEPALNPRHWPAHLALGFDRDGERTRMLDMTFKGPLRVQRPFYPEGGLCHVYLLHPPGGLVSGDDLHIQIDCSTNSEVMVTTPSAGKIYCSDSNDVVQQQRVDIQVEDASCEWLPMETIIFDGAHGKLTTQVNLYGDAKFIGLDIFCLGRPKSDLPFSQGSIEQRISVYHNDRPLMLERQLLTSNDALIHAQAGFNGQLVSGTLVVFGLSNPEQVIQLLREELGDCSNPHLSMTYRLNLVVIRYLGHCSEHAQKQLRKCWALLRPHLIHKPACPPRIWNT</sequence>
<comment type="function">
    <text evidence="4">Required for maturation of urease via the functional incorporation of the urease nickel metallocenter.</text>
</comment>
<comment type="subcellular location">
    <subcellularLocation>
        <location evidence="4">Cytoplasm</location>
    </subcellularLocation>
</comment>
<comment type="similarity">
    <text evidence="1 4">Belongs to the UreD family.</text>
</comment>
<gene>
    <name evidence="4" type="primary">ureD</name>
    <name evidence="5" type="ORF">NAF29_05675</name>
</gene>
<dbReference type="InterPro" id="IPR002669">
    <property type="entry name" value="UreD"/>
</dbReference>
<dbReference type="AlphaFoldDB" id="A0AA42B6W7"/>
<dbReference type="PANTHER" id="PTHR33643">
    <property type="entry name" value="UREASE ACCESSORY PROTEIN D"/>
    <property type="match status" value="1"/>
</dbReference>
<dbReference type="GO" id="GO:0016151">
    <property type="term" value="F:nickel cation binding"/>
    <property type="evidence" value="ECO:0007669"/>
    <property type="project" value="UniProtKB-UniRule"/>
</dbReference>
<dbReference type="EMBL" id="JAMQGP010000002">
    <property type="protein sequence ID" value="MCM2679165.1"/>
    <property type="molecule type" value="Genomic_DNA"/>
</dbReference>
<dbReference type="PANTHER" id="PTHR33643:SF1">
    <property type="entry name" value="UREASE ACCESSORY PROTEIN D"/>
    <property type="match status" value="1"/>
</dbReference>
<name>A0AA42B6W7_9GAMM</name>
<comment type="caution">
    <text evidence="5">The sequence shown here is derived from an EMBL/GenBank/DDBJ whole genome shotgun (WGS) entry which is preliminary data.</text>
</comment>
<dbReference type="RefSeq" id="WP_251260525.1">
    <property type="nucleotide sequence ID" value="NZ_JAMQGP010000002.1"/>
</dbReference>
<accession>A0AA42B6W7</accession>
<keyword evidence="2 4" id="KW-0996">Nickel insertion</keyword>